<proteinExistence type="inferred from homology"/>
<evidence type="ECO:0000256" key="3">
    <source>
        <dbReference type="ARBA" id="ARBA00022679"/>
    </source>
</evidence>
<sequence length="555" mass="61000">MRSFQMAIAVDHHHGFKPFIRAQRCKFRSFTQQNSSELELGQTKFTYSLNQAVTDTYFHRSFSTPCLSLSTKVEEEANISPMVEIVGGLSAPRVRALVVETVIAMASGVSPVPVSSGLGGAYYLCSRNGDKIAVAKPIDEEPLAINNPKGFAGRVLGQPGLKSGVRIGETGVREVAAYLLDHDGFTGVPPTALVKISQVAFHVNHSSALAAPLPKIASLQRFVDHDFDAGDLGPSGFSVTSIHRIGILDIRLLNLDRHAGNMLVKKHGRGNSNNGHGGCGNYAIEYAELVPIDHGLCLPEWLDDPYFEWLHWPQASLPFSEPEAKYISSLDPLKDAELLRSELPLLREPSIRVLVLCTIFLKRAAAAGLCLSKIGGMMTREFCGREEGSSILETLCAKAKATMNNVFEYNHDKEETKEEMDIFQFDIECADNCTEILDIPQLLHSHPEMGKPPKIPKNIPSTRSMSGFPDRVLSPLDKEEDDNNDDDDPKVGGLTKSVSFSVTNNNNESEGISFKDMSEEEWGLFLESFEKLLPKAFEGTKSMGLKQRLGTSCKF</sequence>
<evidence type="ECO:0000256" key="5">
    <source>
        <dbReference type="ARBA" id="ARBA00022777"/>
    </source>
</evidence>
<dbReference type="AlphaFoldDB" id="A0A834Z9W0"/>
<feature type="compositionally biased region" description="Acidic residues" evidence="7">
    <location>
        <begin position="478"/>
        <end position="488"/>
    </location>
</feature>
<keyword evidence="4" id="KW-0547">Nucleotide-binding</keyword>
<dbReference type="InterPro" id="IPR044571">
    <property type="entry name" value="P4KG1-8"/>
</dbReference>
<dbReference type="GO" id="GO:0004430">
    <property type="term" value="F:1-phosphatidylinositol 4-kinase activity"/>
    <property type="evidence" value="ECO:0007669"/>
    <property type="project" value="UniProtKB-EC"/>
</dbReference>
<dbReference type="PANTHER" id="PTHR45800">
    <property type="entry name" value="PHOSPHATIDYLINOSITOL 4-KINASE GAMMA"/>
    <property type="match status" value="1"/>
</dbReference>
<dbReference type="GO" id="GO:0005524">
    <property type="term" value="F:ATP binding"/>
    <property type="evidence" value="ECO:0007669"/>
    <property type="project" value="UniProtKB-KW"/>
</dbReference>
<comment type="similarity">
    <text evidence="1">Belongs to the PI3/PI4-kinase family. Type II PI4K subfamily.</text>
</comment>
<dbReference type="InterPro" id="IPR000403">
    <property type="entry name" value="PI3/4_kinase_cat_dom"/>
</dbReference>
<dbReference type="Proteomes" id="UP000655225">
    <property type="component" value="Unassembled WGS sequence"/>
</dbReference>
<dbReference type="Pfam" id="PF00454">
    <property type="entry name" value="PI3_PI4_kinase"/>
    <property type="match status" value="1"/>
</dbReference>
<dbReference type="PROSITE" id="PS50290">
    <property type="entry name" value="PI3_4_KINASE_3"/>
    <property type="match status" value="1"/>
</dbReference>
<feature type="region of interest" description="Disordered" evidence="7">
    <location>
        <begin position="445"/>
        <end position="499"/>
    </location>
</feature>
<evidence type="ECO:0000256" key="2">
    <source>
        <dbReference type="ARBA" id="ARBA00012169"/>
    </source>
</evidence>
<keyword evidence="5" id="KW-0418">Kinase</keyword>
<evidence type="ECO:0000313" key="10">
    <source>
        <dbReference type="Proteomes" id="UP000655225"/>
    </source>
</evidence>
<evidence type="ECO:0000259" key="8">
    <source>
        <dbReference type="PROSITE" id="PS50290"/>
    </source>
</evidence>
<keyword evidence="10" id="KW-1185">Reference proteome</keyword>
<name>A0A834Z9W0_TETSI</name>
<accession>A0A834Z9W0</accession>
<gene>
    <name evidence="9" type="ORF">HHK36_011663</name>
</gene>
<evidence type="ECO:0000313" key="9">
    <source>
        <dbReference type="EMBL" id="KAF8403559.1"/>
    </source>
</evidence>
<evidence type="ECO:0000256" key="1">
    <source>
        <dbReference type="ARBA" id="ARBA00008941"/>
    </source>
</evidence>
<evidence type="ECO:0000256" key="7">
    <source>
        <dbReference type="SAM" id="MobiDB-lite"/>
    </source>
</evidence>
<dbReference type="EC" id="2.7.1.67" evidence="2"/>
<dbReference type="EMBL" id="JABCRI010000007">
    <property type="protein sequence ID" value="KAF8403559.1"/>
    <property type="molecule type" value="Genomic_DNA"/>
</dbReference>
<evidence type="ECO:0000256" key="4">
    <source>
        <dbReference type="ARBA" id="ARBA00022741"/>
    </source>
</evidence>
<dbReference type="PANTHER" id="PTHR45800:SF21">
    <property type="entry name" value="PHOSPHATIDYLINOSITOL 4-KINASE GAMMA 8"/>
    <property type="match status" value="1"/>
</dbReference>
<reference evidence="9 10" key="1">
    <citation type="submission" date="2020-04" db="EMBL/GenBank/DDBJ databases">
        <title>Plant Genome Project.</title>
        <authorList>
            <person name="Zhang R.-G."/>
        </authorList>
    </citation>
    <scope>NUCLEOTIDE SEQUENCE [LARGE SCALE GENOMIC DNA]</scope>
    <source>
        <strain evidence="9">YNK0</strain>
        <tissue evidence="9">Leaf</tissue>
    </source>
</reference>
<evidence type="ECO:0000256" key="6">
    <source>
        <dbReference type="ARBA" id="ARBA00022840"/>
    </source>
</evidence>
<organism evidence="9 10">
    <name type="scientific">Tetracentron sinense</name>
    <name type="common">Spur-leaf</name>
    <dbReference type="NCBI Taxonomy" id="13715"/>
    <lineage>
        <taxon>Eukaryota</taxon>
        <taxon>Viridiplantae</taxon>
        <taxon>Streptophyta</taxon>
        <taxon>Embryophyta</taxon>
        <taxon>Tracheophyta</taxon>
        <taxon>Spermatophyta</taxon>
        <taxon>Magnoliopsida</taxon>
        <taxon>Trochodendrales</taxon>
        <taxon>Trochodendraceae</taxon>
        <taxon>Tetracentron</taxon>
    </lineage>
</organism>
<keyword evidence="6" id="KW-0067">ATP-binding</keyword>
<dbReference type="OMA" id="DQHHGFR"/>
<protein>
    <recommendedName>
        <fullName evidence="2">1-phosphatidylinositol 4-kinase</fullName>
        <ecNumber evidence="2">2.7.1.67</ecNumber>
    </recommendedName>
</protein>
<keyword evidence="3" id="KW-0808">Transferase</keyword>
<comment type="caution">
    <text evidence="9">The sequence shown here is derived from an EMBL/GenBank/DDBJ whole genome shotgun (WGS) entry which is preliminary data.</text>
</comment>
<feature type="domain" description="PI3K/PI4K catalytic" evidence="8">
    <location>
        <begin position="108"/>
        <end position="411"/>
    </location>
</feature>
<dbReference type="OrthoDB" id="5839at2759"/>